<dbReference type="Proteomes" id="UP000279760">
    <property type="component" value="Chromosome 2"/>
</dbReference>
<proteinExistence type="predicted"/>
<evidence type="ECO:0000313" key="6">
    <source>
        <dbReference type="EMBL" id="AYV23535.1"/>
    </source>
</evidence>
<dbReference type="InterPro" id="IPR037185">
    <property type="entry name" value="EmrE-like"/>
</dbReference>
<dbReference type="PANTHER" id="PTHR32322">
    <property type="entry name" value="INNER MEMBRANE TRANSPORTER"/>
    <property type="match status" value="1"/>
</dbReference>
<evidence type="ECO:0000256" key="1">
    <source>
        <dbReference type="ARBA" id="ARBA00004141"/>
    </source>
</evidence>
<keyword evidence="2" id="KW-0812">Transmembrane</keyword>
<dbReference type="GeneID" id="64089424"/>
<protein>
    <submittedName>
        <fullName evidence="6">DMT family transporter</fullName>
    </submittedName>
</protein>
<reference evidence="6 7" key="1">
    <citation type="submission" date="2018-11" db="EMBL/GenBank/DDBJ databases">
        <title>Complete Genome Sequence of Vbrio mediterranei 117-T6: a Potential Pathogen Bacteria Isolated from the Conchocelis of Pyropia.</title>
        <authorList>
            <person name="Liu Q."/>
        </authorList>
    </citation>
    <scope>NUCLEOTIDE SEQUENCE [LARGE SCALE GENOMIC DNA]</scope>
    <source>
        <strain evidence="6 7">117-T6</strain>
    </source>
</reference>
<dbReference type="PANTHER" id="PTHR32322:SF9">
    <property type="entry name" value="AMINO-ACID METABOLITE EFFLUX PUMP-RELATED"/>
    <property type="match status" value="1"/>
</dbReference>
<evidence type="ECO:0000256" key="3">
    <source>
        <dbReference type="ARBA" id="ARBA00022989"/>
    </source>
</evidence>
<dbReference type="InterPro" id="IPR000620">
    <property type="entry name" value="EamA_dom"/>
</dbReference>
<dbReference type="GO" id="GO:0016020">
    <property type="term" value="C:membrane"/>
    <property type="evidence" value="ECO:0007669"/>
    <property type="project" value="UniProtKB-SubCell"/>
</dbReference>
<dbReference type="RefSeq" id="WP_124941485.1">
    <property type="nucleotide sequence ID" value="NZ_CP033578.1"/>
</dbReference>
<dbReference type="AlphaFoldDB" id="A0A3G4VGN2"/>
<evidence type="ECO:0000256" key="2">
    <source>
        <dbReference type="ARBA" id="ARBA00022692"/>
    </source>
</evidence>
<sequence length="291" mass="31038">MNKNFSLALTAMTAFALNSLFCRFALGTEVIDPVGFTLIRLVSGAVTLVALSYLLDDQRQNQSSLKLSQCQSLSLGLSLFGYALLFSFAYITLDTGTGALILFGTVQLALIAYHRISGHEISKLEMVGIAIALTGFASLLLPSASQPSVVGTVLMVLSGVCWSIFTILGKSVPSPILATKQGFLVASGFMILYFILSLFVSSESILFNASGALYAVLSGSLASAVGYFLWYSLLPKIDVLDASLLQLTVPVIAMVLGWLFIGETVSAMSLLSTFLILGGIGLVSWFKLQRK</sequence>
<dbReference type="InterPro" id="IPR050638">
    <property type="entry name" value="AA-Vitamin_Transporters"/>
</dbReference>
<evidence type="ECO:0000313" key="7">
    <source>
        <dbReference type="Proteomes" id="UP000279760"/>
    </source>
</evidence>
<organism evidence="6 7">
    <name type="scientific">Vibrio mediterranei</name>
    <dbReference type="NCBI Taxonomy" id="689"/>
    <lineage>
        <taxon>Bacteria</taxon>
        <taxon>Pseudomonadati</taxon>
        <taxon>Pseudomonadota</taxon>
        <taxon>Gammaproteobacteria</taxon>
        <taxon>Vibrionales</taxon>
        <taxon>Vibrionaceae</taxon>
        <taxon>Vibrio</taxon>
    </lineage>
</organism>
<dbReference type="EMBL" id="CP033578">
    <property type="protein sequence ID" value="AYV23535.1"/>
    <property type="molecule type" value="Genomic_DNA"/>
</dbReference>
<comment type="subcellular location">
    <subcellularLocation>
        <location evidence="1">Membrane</location>
        <topology evidence="1">Multi-pass membrane protein</topology>
    </subcellularLocation>
</comment>
<gene>
    <name evidence="6" type="ORF">ECB94_19790</name>
</gene>
<evidence type="ECO:0000256" key="4">
    <source>
        <dbReference type="ARBA" id="ARBA00023136"/>
    </source>
</evidence>
<feature type="domain" description="EamA" evidence="5">
    <location>
        <begin position="151"/>
        <end position="284"/>
    </location>
</feature>
<dbReference type="Pfam" id="PF00892">
    <property type="entry name" value="EamA"/>
    <property type="match status" value="2"/>
</dbReference>
<keyword evidence="3" id="KW-1133">Transmembrane helix</keyword>
<feature type="domain" description="EamA" evidence="5">
    <location>
        <begin position="7"/>
        <end position="138"/>
    </location>
</feature>
<evidence type="ECO:0000259" key="5">
    <source>
        <dbReference type="Pfam" id="PF00892"/>
    </source>
</evidence>
<name>A0A3G4VGN2_9VIBR</name>
<accession>A0A3G4VGN2</accession>
<keyword evidence="4" id="KW-0472">Membrane</keyword>
<dbReference type="SUPFAM" id="SSF103481">
    <property type="entry name" value="Multidrug resistance efflux transporter EmrE"/>
    <property type="match status" value="1"/>
</dbReference>